<dbReference type="Proteomes" id="UP001482620">
    <property type="component" value="Unassembled WGS sequence"/>
</dbReference>
<sequence length="107" mass="11903">MVDKKQRQAVLFKKIYMKILIHPSFHNLVIYTICINEGQVCRGMPPGYFGGREEDGGVAVLCVGEHLPPTPQDCFCSGEFLQWQVGAPKVSEGALSLLLSFRSYQAL</sequence>
<gene>
    <name evidence="1" type="ORF">ILYODFUR_007228</name>
</gene>
<evidence type="ECO:0000313" key="2">
    <source>
        <dbReference type="Proteomes" id="UP001482620"/>
    </source>
</evidence>
<dbReference type="EMBL" id="JAHRIQ010069974">
    <property type="protein sequence ID" value="MEQ2243450.1"/>
    <property type="molecule type" value="Genomic_DNA"/>
</dbReference>
<comment type="caution">
    <text evidence="1">The sequence shown here is derived from an EMBL/GenBank/DDBJ whole genome shotgun (WGS) entry which is preliminary data.</text>
</comment>
<protein>
    <submittedName>
        <fullName evidence="1">Uncharacterized protein</fullName>
    </submittedName>
</protein>
<evidence type="ECO:0000313" key="1">
    <source>
        <dbReference type="EMBL" id="MEQ2243450.1"/>
    </source>
</evidence>
<name>A0ABV0UE14_9TELE</name>
<keyword evidence="2" id="KW-1185">Reference proteome</keyword>
<organism evidence="1 2">
    <name type="scientific">Ilyodon furcidens</name>
    <name type="common">goldbreast splitfin</name>
    <dbReference type="NCBI Taxonomy" id="33524"/>
    <lineage>
        <taxon>Eukaryota</taxon>
        <taxon>Metazoa</taxon>
        <taxon>Chordata</taxon>
        <taxon>Craniata</taxon>
        <taxon>Vertebrata</taxon>
        <taxon>Euteleostomi</taxon>
        <taxon>Actinopterygii</taxon>
        <taxon>Neopterygii</taxon>
        <taxon>Teleostei</taxon>
        <taxon>Neoteleostei</taxon>
        <taxon>Acanthomorphata</taxon>
        <taxon>Ovalentaria</taxon>
        <taxon>Atherinomorphae</taxon>
        <taxon>Cyprinodontiformes</taxon>
        <taxon>Goodeidae</taxon>
        <taxon>Ilyodon</taxon>
    </lineage>
</organism>
<reference evidence="1 2" key="1">
    <citation type="submission" date="2021-06" db="EMBL/GenBank/DDBJ databases">
        <authorList>
            <person name="Palmer J.M."/>
        </authorList>
    </citation>
    <scope>NUCLEOTIDE SEQUENCE [LARGE SCALE GENOMIC DNA]</scope>
    <source>
        <strain evidence="2">if_2019</strain>
        <tissue evidence="1">Muscle</tissue>
    </source>
</reference>
<proteinExistence type="predicted"/>
<accession>A0ABV0UE14</accession>